<dbReference type="InterPro" id="IPR036397">
    <property type="entry name" value="RNaseH_sf"/>
</dbReference>
<dbReference type="SUPFAM" id="SSF56672">
    <property type="entry name" value="DNA/RNA polymerases"/>
    <property type="match status" value="1"/>
</dbReference>
<dbReference type="Pfam" id="PF17919">
    <property type="entry name" value="RT_RNaseH_2"/>
    <property type="match status" value="1"/>
</dbReference>
<dbReference type="FunFam" id="1.10.340.70:FF:000003">
    <property type="entry name" value="Protein CBG25708"/>
    <property type="match status" value="1"/>
</dbReference>
<dbReference type="CDD" id="cd09274">
    <property type="entry name" value="RNase_HI_RT_Ty3"/>
    <property type="match status" value="1"/>
</dbReference>
<dbReference type="SUPFAM" id="SSF53098">
    <property type="entry name" value="Ribonuclease H-like"/>
    <property type="match status" value="1"/>
</dbReference>
<dbReference type="PROSITE" id="PS50994">
    <property type="entry name" value="INTEGRASE"/>
    <property type="match status" value="1"/>
</dbReference>
<dbReference type="Gene3D" id="1.10.340.70">
    <property type="match status" value="1"/>
</dbReference>
<dbReference type="Pfam" id="PF00665">
    <property type="entry name" value="rve"/>
    <property type="match status" value="1"/>
</dbReference>
<sequence>MRKLRYPMDQLLKAGVKWEWSEACQRAFNRFRDILQSPLALTHYNPKLDIVVSADASQHGIGARIAHKLPDGTVKAISYASRSLTPAEANYSQIEKEGLGLIFAVSRFHRMIFGRRFTLETDHKPLLAIFGSKKGIPVYTANRLQRWALTLLLYDFAIQYIRTESFGYADVLSRLINTNIRPNEEYVIAAVELEDCMQDIVKQSLAHLPITFKMVQGGTKADPVLKQVIQFVQTGWPTNRTDLTDQHVQQFHQRRDSLSLVSNCLMYGERTVIPAKFRDRVLHQLHKGHPGVERMRSVARNYVYWPGIDEHITQLVRSCNECAKAAKTNPKTSLESWPIPTQPWQRVHADFAGPVDGLYFLVVVDAFSRWPEVVPTKRITTTATIAIFREIFSRHGMPETLVTDNGTQFTSEDFEGYCNSNGILHLKTPPYHPQSNGLAERFVDTFKRTLKKITAGGEALRQAIDTFLLCYRSTPCRSAPQSKTQAELLLGRRLRTSDLLKPPTPFNKPADSEQEKQFNRKHGAKARNYNVKDLVWAKVHRTLGLGSLARCWNGSALLFTTCGCRANKI</sequence>
<dbReference type="InterPro" id="IPR001584">
    <property type="entry name" value="Integrase_cat-core"/>
</dbReference>
<dbReference type="InterPro" id="IPR041588">
    <property type="entry name" value="Integrase_H2C2"/>
</dbReference>
<name>A0A8D8D5E6_CULPI</name>
<evidence type="ECO:0000256" key="3">
    <source>
        <dbReference type="SAM" id="MobiDB-lite"/>
    </source>
</evidence>
<dbReference type="Pfam" id="PF17921">
    <property type="entry name" value="Integrase_H2C2"/>
    <property type="match status" value="1"/>
</dbReference>
<dbReference type="AlphaFoldDB" id="A0A8D8D5E6"/>
<dbReference type="GO" id="GO:0003676">
    <property type="term" value="F:nucleic acid binding"/>
    <property type="evidence" value="ECO:0007669"/>
    <property type="project" value="InterPro"/>
</dbReference>
<proteinExistence type="predicted"/>
<organism evidence="5">
    <name type="scientific">Culex pipiens</name>
    <name type="common">House mosquito</name>
    <dbReference type="NCBI Taxonomy" id="7175"/>
    <lineage>
        <taxon>Eukaryota</taxon>
        <taxon>Metazoa</taxon>
        <taxon>Ecdysozoa</taxon>
        <taxon>Arthropoda</taxon>
        <taxon>Hexapoda</taxon>
        <taxon>Insecta</taxon>
        <taxon>Pterygota</taxon>
        <taxon>Neoptera</taxon>
        <taxon>Endopterygota</taxon>
        <taxon>Diptera</taxon>
        <taxon>Nematocera</taxon>
        <taxon>Culicoidea</taxon>
        <taxon>Culicidae</taxon>
        <taxon>Culicinae</taxon>
        <taxon>Culicini</taxon>
        <taxon>Culex</taxon>
        <taxon>Culex</taxon>
    </lineage>
</organism>
<dbReference type="InterPro" id="IPR050951">
    <property type="entry name" value="Retrovirus_Pol_polyprotein"/>
</dbReference>
<dbReference type="FunFam" id="3.30.420.10:FF:000131">
    <property type="entry name" value="Protein CBG26278"/>
    <property type="match status" value="1"/>
</dbReference>
<dbReference type="InterPro" id="IPR041577">
    <property type="entry name" value="RT_RNaseH_2"/>
</dbReference>
<feature type="domain" description="Integrase catalytic" evidence="4">
    <location>
        <begin position="339"/>
        <end position="493"/>
    </location>
</feature>
<dbReference type="InterPro" id="IPR012337">
    <property type="entry name" value="RNaseH-like_sf"/>
</dbReference>
<protein>
    <recommendedName>
        <fullName evidence="1">RNA-directed DNA polymerase</fullName>
        <ecNumber evidence="1">2.7.7.49</ecNumber>
    </recommendedName>
</protein>
<dbReference type="GO" id="GO:0003964">
    <property type="term" value="F:RNA-directed DNA polymerase activity"/>
    <property type="evidence" value="ECO:0007669"/>
    <property type="project" value="UniProtKB-EC"/>
</dbReference>
<dbReference type="GO" id="GO:0042575">
    <property type="term" value="C:DNA polymerase complex"/>
    <property type="evidence" value="ECO:0007669"/>
    <property type="project" value="UniProtKB-ARBA"/>
</dbReference>
<dbReference type="EMBL" id="HBUE01151474">
    <property type="protein sequence ID" value="CAG6505486.1"/>
    <property type="molecule type" value="Transcribed_RNA"/>
</dbReference>
<dbReference type="Gene3D" id="3.30.420.10">
    <property type="entry name" value="Ribonuclease H-like superfamily/Ribonuclease H"/>
    <property type="match status" value="1"/>
</dbReference>
<keyword evidence="2" id="KW-0511">Multifunctional enzyme</keyword>
<dbReference type="InterPro" id="IPR043502">
    <property type="entry name" value="DNA/RNA_pol_sf"/>
</dbReference>
<evidence type="ECO:0000313" key="5">
    <source>
        <dbReference type="EMBL" id="CAG6505486.1"/>
    </source>
</evidence>
<feature type="region of interest" description="Disordered" evidence="3">
    <location>
        <begin position="500"/>
        <end position="522"/>
    </location>
</feature>
<evidence type="ECO:0000259" key="4">
    <source>
        <dbReference type="PROSITE" id="PS50994"/>
    </source>
</evidence>
<reference evidence="5" key="1">
    <citation type="submission" date="2021-05" db="EMBL/GenBank/DDBJ databases">
        <authorList>
            <person name="Alioto T."/>
            <person name="Alioto T."/>
            <person name="Gomez Garrido J."/>
        </authorList>
    </citation>
    <scope>NUCLEOTIDE SEQUENCE</scope>
</reference>
<dbReference type="PANTHER" id="PTHR37984:SF5">
    <property type="entry name" value="PROTEIN NYNRIN-LIKE"/>
    <property type="match status" value="1"/>
</dbReference>
<accession>A0A8D8D5E6</accession>
<evidence type="ECO:0000256" key="2">
    <source>
        <dbReference type="ARBA" id="ARBA00023268"/>
    </source>
</evidence>
<dbReference type="EC" id="2.7.7.49" evidence="1"/>
<dbReference type="GO" id="GO:0015074">
    <property type="term" value="P:DNA integration"/>
    <property type="evidence" value="ECO:0007669"/>
    <property type="project" value="InterPro"/>
</dbReference>
<dbReference type="EMBL" id="HBUE01256475">
    <property type="protein sequence ID" value="CAG6556785.1"/>
    <property type="molecule type" value="Transcribed_RNA"/>
</dbReference>
<dbReference type="PANTHER" id="PTHR37984">
    <property type="entry name" value="PROTEIN CBG26694"/>
    <property type="match status" value="1"/>
</dbReference>
<evidence type="ECO:0000256" key="1">
    <source>
        <dbReference type="ARBA" id="ARBA00012493"/>
    </source>
</evidence>